<dbReference type="EMBL" id="AUZY01001227">
    <property type="protein sequence ID" value="EQD75508.1"/>
    <property type="molecule type" value="Genomic_DNA"/>
</dbReference>
<keyword evidence="1" id="KW-0175">Coiled coil</keyword>
<accession>T1C3Q0</accession>
<dbReference type="AlphaFoldDB" id="T1C3Q0"/>
<gene>
    <name evidence="3" type="ORF">B1B_02089</name>
</gene>
<dbReference type="Gene3D" id="2.70.70.10">
    <property type="entry name" value="Glucose Permease (Domain IIA)"/>
    <property type="match status" value="1"/>
</dbReference>
<dbReference type="Pfam" id="PF01551">
    <property type="entry name" value="Peptidase_M23"/>
    <property type="match status" value="1"/>
</dbReference>
<dbReference type="GO" id="GO:0004222">
    <property type="term" value="F:metalloendopeptidase activity"/>
    <property type="evidence" value="ECO:0007669"/>
    <property type="project" value="TreeGrafter"/>
</dbReference>
<feature type="domain" description="M23ase beta-sheet core" evidence="2">
    <location>
        <begin position="267"/>
        <end position="358"/>
    </location>
</feature>
<proteinExistence type="predicted"/>
<evidence type="ECO:0000259" key="2">
    <source>
        <dbReference type="Pfam" id="PF01551"/>
    </source>
</evidence>
<sequence length="370" mass="41553">MDAGQAGVPPVHGARIRMRLRKTQEQLAREQARHARVLRALGRTTDALRESRAELHLFRRQRAGLVIQERVLARRDHRIDRQFAKEQKALDQLIQTRFILGREARLRFLLGGGSVSRLSRLLGEWRLVNRAAASRLRALDALARDLASAQSRMQQTAGRLRSLEAARVRADLLLEADRARRRALLAALSARIRRGHAHLDALRIRYRELEALWSRLRRTPRGGVSARANQLAQIPFPRLRGHLPWPVPGTIVRGFAAPEAGGRLISHGLLIRAHRGARVRAVAHGEVVFSGWLPNFGLIAVVAQGRGYFTVYADNTVLYDRVGDWINAGDPIGRLGSGRVHRPDLYFQIRLGAEPIDPAPWLAPGRLPVR</sequence>
<dbReference type="CDD" id="cd12797">
    <property type="entry name" value="M23_peptidase"/>
    <property type="match status" value="1"/>
</dbReference>
<comment type="caution">
    <text evidence="3">The sequence shown here is derived from an EMBL/GenBank/DDBJ whole genome shotgun (WGS) entry which is preliminary data.</text>
</comment>
<dbReference type="InterPro" id="IPR016047">
    <property type="entry name" value="M23ase_b-sheet_dom"/>
</dbReference>
<reference evidence="3" key="1">
    <citation type="submission" date="2013-08" db="EMBL/GenBank/DDBJ databases">
        <authorList>
            <person name="Mendez C."/>
            <person name="Richter M."/>
            <person name="Ferrer M."/>
            <person name="Sanchez J."/>
        </authorList>
    </citation>
    <scope>NUCLEOTIDE SEQUENCE</scope>
</reference>
<evidence type="ECO:0000313" key="3">
    <source>
        <dbReference type="EMBL" id="EQD75508.1"/>
    </source>
</evidence>
<protein>
    <submittedName>
        <fullName evidence="3">Peptidase M23 domain protein</fullName>
    </submittedName>
</protein>
<dbReference type="PANTHER" id="PTHR21666">
    <property type="entry name" value="PEPTIDASE-RELATED"/>
    <property type="match status" value="1"/>
</dbReference>
<name>T1C3Q0_9ZZZZ</name>
<dbReference type="InterPro" id="IPR050570">
    <property type="entry name" value="Cell_wall_metabolism_enzyme"/>
</dbReference>
<dbReference type="PANTHER" id="PTHR21666:SF270">
    <property type="entry name" value="MUREIN HYDROLASE ACTIVATOR ENVC"/>
    <property type="match status" value="1"/>
</dbReference>
<organism evidence="3">
    <name type="scientific">mine drainage metagenome</name>
    <dbReference type="NCBI Taxonomy" id="410659"/>
    <lineage>
        <taxon>unclassified sequences</taxon>
        <taxon>metagenomes</taxon>
        <taxon>ecological metagenomes</taxon>
    </lineage>
</organism>
<feature type="coiled-coil region" evidence="1">
    <location>
        <begin position="139"/>
        <end position="166"/>
    </location>
</feature>
<dbReference type="InterPro" id="IPR011055">
    <property type="entry name" value="Dup_hybrid_motif"/>
</dbReference>
<reference evidence="3" key="2">
    <citation type="journal article" date="2014" name="ISME J.">
        <title>Microbial stratification in low pH oxic and suboxic macroscopic growths along an acid mine drainage.</title>
        <authorList>
            <person name="Mendez-Garcia C."/>
            <person name="Mesa V."/>
            <person name="Sprenger R.R."/>
            <person name="Richter M."/>
            <person name="Diez M.S."/>
            <person name="Solano J."/>
            <person name="Bargiela R."/>
            <person name="Golyshina O.V."/>
            <person name="Manteca A."/>
            <person name="Ramos J.L."/>
            <person name="Gallego J.R."/>
            <person name="Llorente I."/>
            <person name="Martins Dos Santos V.A."/>
            <person name="Jensen O.N."/>
            <person name="Pelaez A.I."/>
            <person name="Sanchez J."/>
            <person name="Ferrer M."/>
        </authorList>
    </citation>
    <scope>NUCLEOTIDE SEQUENCE</scope>
</reference>
<dbReference type="SUPFAM" id="SSF51261">
    <property type="entry name" value="Duplicated hybrid motif"/>
    <property type="match status" value="1"/>
</dbReference>
<evidence type="ECO:0000256" key="1">
    <source>
        <dbReference type="SAM" id="Coils"/>
    </source>
</evidence>